<evidence type="ECO:0000313" key="1">
    <source>
        <dbReference type="EMBL" id="SVE37111.1"/>
    </source>
</evidence>
<organism evidence="1">
    <name type="scientific">marine metagenome</name>
    <dbReference type="NCBI Taxonomy" id="408172"/>
    <lineage>
        <taxon>unclassified sequences</taxon>
        <taxon>metagenomes</taxon>
        <taxon>ecological metagenomes</taxon>
    </lineage>
</organism>
<sequence length="122" mass="13799">MKKLGFIFAISVIFLGSCNDGAVEVEITVKNYGCNDNESLATKKPSFEFTLTEKKGECDANCILYVDTIDHLHNRKKHMGSVDVFKDSFQLYVLETSIEAKCHHWEEGKHECTKGECKVGFE</sequence>
<protein>
    <recommendedName>
        <fullName evidence="2">Lipoprotein</fullName>
    </recommendedName>
</protein>
<dbReference type="EMBL" id="UINC01212675">
    <property type="protein sequence ID" value="SVE37111.1"/>
    <property type="molecule type" value="Genomic_DNA"/>
</dbReference>
<name>A0A383CY60_9ZZZZ</name>
<reference evidence="1" key="1">
    <citation type="submission" date="2018-05" db="EMBL/GenBank/DDBJ databases">
        <authorList>
            <person name="Lanie J.A."/>
            <person name="Ng W.-L."/>
            <person name="Kazmierczak K.M."/>
            <person name="Andrzejewski T.M."/>
            <person name="Davidsen T.M."/>
            <person name="Wayne K.J."/>
            <person name="Tettelin H."/>
            <person name="Glass J.I."/>
            <person name="Rusch D."/>
            <person name="Podicherti R."/>
            <person name="Tsui H.-C.T."/>
            <person name="Winkler M.E."/>
        </authorList>
    </citation>
    <scope>NUCLEOTIDE SEQUENCE</scope>
</reference>
<proteinExistence type="predicted"/>
<accession>A0A383CY60</accession>
<evidence type="ECO:0008006" key="2">
    <source>
        <dbReference type="Google" id="ProtNLM"/>
    </source>
</evidence>
<dbReference type="AlphaFoldDB" id="A0A383CY60"/>
<gene>
    <name evidence="1" type="ORF">METZ01_LOCUS489965</name>
</gene>
<dbReference type="PROSITE" id="PS51257">
    <property type="entry name" value="PROKAR_LIPOPROTEIN"/>
    <property type="match status" value="1"/>
</dbReference>